<organism evidence="1">
    <name type="scientific">Sesamum latifolium</name>
    <dbReference type="NCBI Taxonomy" id="2727402"/>
    <lineage>
        <taxon>Eukaryota</taxon>
        <taxon>Viridiplantae</taxon>
        <taxon>Streptophyta</taxon>
        <taxon>Embryophyta</taxon>
        <taxon>Tracheophyta</taxon>
        <taxon>Spermatophyta</taxon>
        <taxon>Magnoliopsida</taxon>
        <taxon>eudicotyledons</taxon>
        <taxon>Gunneridae</taxon>
        <taxon>Pentapetalae</taxon>
        <taxon>asterids</taxon>
        <taxon>lamiids</taxon>
        <taxon>Lamiales</taxon>
        <taxon>Pedaliaceae</taxon>
        <taxon>Sesamum</taxon>
    </lineage>
</organism>
<sequence>MALMSGIASTMSEKAIKKLSKQMALPHDYEYVVPGPFNRTNNPLPSFLMGYASQMAVFASLFLV</sequence>
<dbReference type="EMBL" id="JACGWN010000007">
    <property type="protein sequence ID" value="KAL0444529.1"/>
    <property type="molecule type" value="Genomic_DNA"/>
</dbReference>
<comment type="caution">
    <text evidence="1">The sequence shown here is derived from an EMBL/GenBank/DDBJ whole genome shotgun (WGS) entry which is preliminary data.</text>
</comment>
<accession>A0AAW2WR85</accession>
<protein>
    <submittedName>
        <fullName evidence="1">Uncharacterized protein</fullName>
    </submittedName>
</protein>
<proteinExistence type="predicted"/>
<reference evidence="1" key="1">
    <citation type="submission" date="2020-06" db="EMBL/GenBank/DDBJ databases">
        <authorList>
            <person name="Li T."/>
            <person name="Hu X."/>
            <person name="Zhang T."/>
            <person name="Song X."/>
            <person name="Zhang H."/>
            <person name="Dai N."/>
            <person name="Sheng W."/>
            <person name="Hou X."/>
            <person name="Wei L."/>
        </authorList>
    </citation>
    <scope>NUCLEOTIDE SEQUENCE</scope>
    <source>
        <strain evidence="1">KEN1</strain>
        <tissue evidence="1">Leaf</tissue>
    </source>
</reference>
<gene>
    <name evidence="1" type="ORF">Slati_2175600</name>
</gene>
<evidence type="ECO:0000313" key="1">
    <source>
        <dbReference type="EMBL" id="KAL0444529.1"/>
    </source>
</evidence>
<name>A0AAW2WR85_9LAMI</name>
<dbReference type="AlphaFoldDB" id="A0AAW2WR85"/>
<reference evidence="1" key="2">
    <citation type="journal article" date="2024" name="Plant">
        <title>Genomic evolution and insights into agronomic trait innovations of Sesamum species.</title>
        <authorList>
            <person name="Miao H."/>
            <person name="Wang L."/>
            <person name="Qu L."/>
            <person name="Liu H."/>
            <person name="Sun Y."/>
            <person name="Le M."/>
            <person name="Wang Q."/>
            <person name="Wei S."/>
            <person name="Zheng Y."/>
            <person name="Lin W."/>
            <person name="Duan Y."/>
            <person name="Cao H."/>
            <person name="Xiong S."/>
            <person name="Wang X."/>
            <person name="Wei L."/>
            <person name="Li C."/>
            <person name="Ma Q."/>
            <person name="Ju M."/>
            <person name="Zhao R."/>
            <person name="Li G."/>
            <person name="Mu C."/>
            <person name="Tian Q."/>
            <person name="Mei H."/>
            <person name="Zhang T."/>
            <person name="Gao T."/>
            <person name="Zhang H."/>
        </authorList>
    </citation>
    <scope>NUCLEOTIDE SEQUENCE</scope>
    <source>
        <strain evidence="1">KEN1</strain>
    </source>
</reference>